<dbReference type="EMBL" id="JACCBH010000001">
    <property type="protein sequence ID" value="NYD54317.1"/>
    <property type="molecule type" value="Genomic_DNA"/>
</dbReference>
<keyword evidence="3" id="KW-1185">Reference proteome</keyword>
<proteinExistence type="predicted"/>
<feature type="transmembrane region" description="Helical" evidence="1">
    <location>
        <begin position="9"/>
        <end position="32"/>
    </location>
</feature>
<sequence>MGKRRLHPAVFATIVVLPVMLLQVILVMLGVWAFSLELISVLVIDAIVWLLCALIWRQADRARV</sequence>
<keyword evidence="1" id="KW-0472">Membrane</keyword>
<keyword evidence="1" id="KW-1133">Transmembrane helix</keyword>
<evidence type="ECO:0000256" key="1">
    <source>
        <dbReference type="SAM" id="Phobius"/>
    </source>
</evidence>
<evidence type="ECO:0000313" key="3">
    <source>
        <dbReference type="Proteomes" id="UP000552045"/>
    </source>
</evidence>
<dbReference type="AlphaFoldDB" id="A0A7Y9EUQ0"/>
<protein>
    <submittedName>
        <fullName evidence="2">Uncharacterized protein</fullName>
    </submittedName>
</protein>
<name>A0A7Y9EUQ0_9MICO</name>
<keyword evidence="1" id="KW-0812">Transmembrane</keyword>
<dbReference type="Proteomes" id="UP000552045">
    <property type="component" value="Unassembled WGS sequence"/>
</dbReference>
<gene>
    <name evidence="2" type="ORF">BKA02_001372</name>
</gene>
<feature type="transmembrane region" description="Helical" evidence="1">
    <location>
        <begin position="38"/>
        <end position="56"/>
    </location>
</feature>
<reference evidence="2 3" key="1">
    <citation type="submission" date="2020-07" db="EMBL/GenBank/DDBJ databases">
        <title>Sequencing the genomes of 1000 actinobacteria strains.</title>
        <authorList>
            <person name="Klenk H.-P."/>
        </authorList>
    </citation>
    <scope>NUCLEOTIDE SEQUENCE [LARGE SCALE GENOMIC DNA]</scope>
    <source>
        <strain evidence="2 3">DSM 22185</strain>
    </source>
</reference>
<accession>A0A7Y9EUQ0</accession>
<dbReference type="RefSeq" id="WP_179432538.1">
    <property type="nucleotide sequence ID" value="NZ_BAABLC010000001.1"/>
</dbReference>
<evidence type="ECO:0000313" key="2">
    <source>
        <dbReference type="EMBL" id="NYD54317.1"/>
    </source>
</evidence>
<comment type="caution">
    <text evidence="2">The sequence shown here is derived from an EMBL/GenBank/DDBJ whole genome shotgun (WGS) entry which is preliminary data.</text>
</comment>
<organism evidence="2 3">
    <name type="scientific">Microbacterium pseudoresistens</name>
    <dbReference type="NCBI Taxonomy" id="640634"/>
    <lineage>
        <taxon>Bacteria</taxon>
        <taxon>Bacillati</taxon>
        <taxon>Actinomycetota</taxon>
        <taxon>Actinomycetes</taxon>
        <taxon>Micrococcales</taxon>
        <taxon>Microbacteriaceae</taxon>
        <taxon>Microbacterium</taxon>
    </lineage>
</organism>